<evidence type="ECO:0000313" key="1">
    <source>
        <dbReference type="EMBL" id="BAG03215.1"/>
    </source>
</evidence>
<keyword evidence="2" id="KW-1185">Reference proteome</keyword>
<dbReference type="EnsemblBacteria" id="BAG03215">
    <property type="protein sequence ID" value="BAG03215"/>
    <property type="gene ID" value="MAE_33930"/>
</dbReference>
<reference evidence="1 2" key="1">
    <citation type="journal article" date="2007" name="DNA Res.">
        <title>Complete genomic structure of the bloom-forming toxic cyanobacterium Microcystis aeruginosa NIES-843.</title>
        <authorList>
            <person name="Kaneko T."/>
            <person name="Nakajima N."/>
            <person name="Okamoto S."/>
            <person name="Suzuki I."/>
            <person name="Tanabe Y."/>
            <person name="Tamaoki M."/>
            <person name="Nakamura Y."/>
            <person name="Kasai F."/>
            <person name="Watanabe A."/>
            <person name="Kawashima K."/>
            <person name="Kishida Y."/>
            <person name="Ono A."/>
            <person name="Shimizu Y."/>
            <person name="Takahashi C."/>
            <person name="Minami C."/>
            <person name="Fujishiro T."/>
            <person name="Kohara M."/>
            <person name="Katoh M."/>
            <person name="Nakazaki N."/>
            <person name="Nakayama S."/>
            <person name="Yamada M."/>
            <person name="Tabata S."/>
            <person name="Watanabe M.M."/>
        </authorList>
    </citation>
    <scope>NUCLEOTIDE SEQUENCE [LARGE SCALE GENOMIC DNA]</scope>
    <source>
        <strain evidence="2">NIES-843 / IAM M-247</strain>
    </source>
</reference>
<dbReference type="STRING" id="449447.MAE_33930"/>
<accession>B0JMD0</accession>
<protein>
    <submittedName>
        <fullName evidence="1">Uncharacterized protein</fullName>
    </submittedName>
</protein>
<name>B0JMD0_MICAN</name>
<dbReference type="KEGG" id="mar:MAE_33930"/>
<gene>
    <name evidence="1" type="ordered locus">MAE_33930</name>
</gene>
<dbReference type="EMBL" id="AP009552">
    <property type="protein sequence ID" value="BAG03215.1"/>
    <property type="molecule type" value="Genomic_DNA"/>
</dbReference>
<evidence type="ECO:0000313" key="2">
    <source>
        <dbReference type="Proteomes" id="UP000001510"/>
    </source>
</evidence>
<dbReference type="Proteomes" id="UP000001510">
    <property type="component" value="Chromosome"/>
</dbReference>
<dbReference type="PaxDb" id="449447-MAE_33930"/>
<dbReference type="HOGENOM" id="CLU_3009247_0_0_3"/>
<sequence length="56" mass="6717">MILKFIKKLKMSKLKEKVSLSVALLILKLRGDCWQLLHLNKEKDLTNFLRIIKLFY</sequence>
<proteinExistence type="predicted"/>
<dbReference type="AlphaFoldDB" id="B0JMD0"/>
<organism evidence="1 2">
    <name type="scientific">Microcystis aeruginosa (strain NIES-843 / IAM M-2473)</name>
    <dbReference type="NCBI Taxonomy" id="449447"/>
    <lineage>
        <taxon>Bacteria</taxon>
        <taxon>Bacillati</taxon>
        <taxon>Cyanobacteriota</taxon>
        <taxon>Cyanophyceae</taxon>
        <taxon>Oscillatoriophycideae</taxon>
        <taxon>Chroococcales</taxon>
        <taxon>Microcystaceae</taxon>
        <taxon>Microcystis</taxon>
    </lineage>
</organism>